<dbReference type="RefSeq" id="WP_338618319.1">
    <property type="nucleotide sequence ID" value="NZ_AP026968.1"/>
</dbReference>
<proteinExistence type="predicted"/>
<dbReference type="Proteomes" id="UP001378546">
    <property type="component" value="Chromosome"/>
</dbReference>
<evidence type="ECO:0000313" key="1">
    <source>
        <dbReference type="EMBL" id="BDT64766.1"/>
    </source>
</evidence>
<sequence>MERITMITLPDKEFNKLNKIVLTVKTMINRGLIDKEQFNKIMNEEVTD</sequence>
<accession>A0ABN6TKN6</accession>
<gene>
    <name evidence="1" type="ORF">SP4011_11830</name>
</gene>
<dbReference type="EMBL" id="AP026968">
    <property type="protein sequence ID" value="BDT64766.1"/>
    <property type="molecule type" value="Genomic_DNA"/>
</dbReference>
<protein>
    <submittedName>
        <fullName evidence="1">Uncharacterized protein</fullName>
    </submittedName>
</protein>
<evidence type="ECO:0000313" key="2">
    <source>
        <dbReference type="Proteomes" id="UP001378546"/>
    </source>
</evidence>
<keyword evidence="2" id="KW-1185">Reference proteome</keyword>
<reference evidence="1 2" key="1">
    <citation type="submission" date="2022-11" db="EMBL/GenBank/DDBJ databases">
        <title>Complete genome sequence of alpha-hemolytic streptococci isolated from Japan.</title>
        <authorList>
            <person name="Morita M."/>
            <person name="Chang B."/>
            <person name="Akeda Y."/>
        </authorList>
    </citation>
    <scope>NUCLEOTIDE SEQUENCE [LARGE SCALE GENOMIC DNA]</scope>
    <source>
        <strain evidence="1 2">SP4011</strain>
    </source>
</reference>
<organism evidence="1 2">
    <name type="scientific">Streptococcus parapneumoniae</name>
    <dbReference type="NCBI Taxonomy" id="2993430"/>
    <lineage>
        <taxon>Bacteria</taxon>
        <taxon>Bacillati</taxon>
        <taxon>Bacillota</taxon>
        <taxon>Bacilli</taxon>
        <taxon>Lactobacillales</taxon>
        <taxon>Streptococcaceae</taxon>
        <taxon>Streptococcus</taxon>
        <taxon>Streptococcus thalassemiae group</taxon>
    </lineage>
</organism>
<name>A0ABN6TKN6_9STRE</name>